<dbReference type="EMBL" id="BK059106">
    <property type="protein sequence ID" value="DAE31201.1"/>
    <property type="molecule type" value="Genomic_DNA"/>
</dbReference>
<reference evidence="2" key="1">
    <citation type="journal article" date="2021" name="Proc. Natl. Acad. Sci. U.S.A.">
        <title>A Catalog of Tens of Thousands of Viruses from Human Metagenomes Reveals Hidden Associations with Chronic Diseases.</title>
        <authorList>
            <person name="Tisza M.J."/>
            <person name="Buck C.B."/>
        </authorList>
    </citation>
    <scope>NUCLEOTIDE SEQUENCE</scope>
    <source>
        <strain evidence="2">CtHG14</strain>
    </source>
</reference>
<proteinExistence type="predicted"/>
<dbReference type="InterPro" id="IPR021361">
    <property type="entry name" value="Tad2-like_dom"/>
</dbReference>
<name>A0A8S5RJB9_9VIRU</name>
<dbReference type="Pfam" id="PF11195">
    <property type="entry name" value="Tad2-like"/>
    <property type="match status" value="1"/>
</dbReference>
<evidence type="ECO:0000313" key="2">
    <source>
        <dbReference type="EMBL" id="DAE31201.1"/>
    </source>
</evidence>
<sequence>MDSRIAIFNMQDGIPMKRRKYPEIWYWDNERKTIMIKYPTGHTDEKLFAMNDQDHIDYVFEALYAIDWYPADEADRSKLGAFYFSRPFSFNHALFALKDGCEITRKAWHEKKIYLKLVENSKTTIALVYPNGTQIDWTPSVEDILAEDWLFYTEWRKING</sequence>
<protein>
    <recommendedName>
        <fullName evidence="1">Thoeris anti-defense 2-like domain-containing protein</fullName>
    </recommendedName>
</protein>
<accession>A0A8S5RJB9</accession>
<evidence type="ECO:0000259" key="1">
    <source>
        <dbReference type="Pfam" id="PF11195"/>
    </source>
</evidence>
<organism evidence="2">
    <name type="scientific">virus sp. ctHG14</name>
    <dbReference type="NCBI Taxonomy" id="2827626"/>
    <lineage>
        <taxon>Viruses</taxon>
    </lineage>
</organism>
<feature type="domain" description="Thoeris anti-defense 2-like" evidence="1">
    <location>
        <begin position="89"/>
        <end position="150"/>
    </location>
</feature>